<accession>A0A183TEL2</accession>
<dbReference type="WBParaSite" id="SSLN_0001546901-mRNA-1">
    <property type="protein sequence ID" value="SSLN_0001546901-mRNA-1"/>
    <property type="gene ID" value="SSLN_0001546901"/>
</dbReference>
<gene>
    <name evidence="2" type="ORF">SSLN_LOCUS14910</name>
</gene>
<feature type="region of interest" description="Disordered" evidence="1">
    <location>
        <begin position="68"/>
        <end position="99"/>
    </location>
</feature>
<name>A0A183TEL2_SCHSO</name>
<keyword evidence="3" id="KW-1185">Reference proteome</keyword>
<dbReference type="OrthoDB" id="1745313at2759"/>
<evidence type="ECO:0000256" key="1">
    <source>
        <dbReference type="SAM" id="MobiDB-lite"/>
    </source>
</evidence>
<dbReference type="AlphaFoldDB" id="A0A183TEL2"/>
<dbReference type="EMBL" id="UYSU01039424">
    <property type="protein sequence ID" value="VDM01296.1"/>
    <property type="molecule type" value="Genomic_DNA"/>
</dbReference>
<organism evidence="4">
    <name type="scientific">Schistocephalus solidus</name>
    <name type="common">Tapeworm</name>
    <dbReference type="NCBI Taxonomy" id="70667"/>
    <lineage>
        <taxon>Eukaryota</taxon>
        <taxon>Metazoa</taxon>
        <taxon>Spiralia</taxon>
        <taxon>Lophotrochozoa</taxon>
        <taxon>Platyhelminthes</taxon>
        <taxon>Cestoda</taxon>
        <taxon>Eucestoda</taxon>
        <taxon>Diphyllobothriidea</taxon>
        <taxon>Diphyllobothriidae</taxon>
        <taxon>Schistocephalus</taxon>
    </lineage>
</organism>
<reference evidence="4" key="1">
    <citation type="submission" date="2016-06" db="UniProtKB">
        <authorList>
            <consortium name="WormBaseParasite"/>
        </authorList>
    </citation>
    <scope>IDENTIFICATION</scope>
</reference>
<proteinExistence type="predicted"/>
<protein>
    <submittedName>
        <fullName evidence="4">Secreted protein</fullName>
    </submittedName>
</protein>
<reference evidence="2 3" key="2">
    <citation type="submission" date="2018-11" db="EMBL/GenBank/DDBJ databases">
        <authorList>
            <consortium name="Pathogen Informatics"/>
        </authorList>
    </citation>
    <scope>NUCLEOTIDE SEQUENCE [LARGE SCALE GENOMIC DNA]</scope>
    <source>
        <strain evidence="2 3">NST_G2</strain>
    </source>
</reference>
<evidence type="ECO:0000313" key="2">
    <source>
        <dbReference type="EMBL" id="VDM01296.1"/>
    </source>
</evidence>
<evidence type="ECO:0000313" key="4">
    <source>
        <dbReference type="WBParaSite" id="SSLN_0001546901-mRNA-1"/>
    </source>
</evidence>
<evidence type="ECO:0000313" key="3">
    <source>
        <dbReference type="Proteomes" id="UP000275846"/>
    </source>
</evidence>
<feature type="compositionally biased region" description="Basic and acidic residues" evidence="1">
    <location>
        <begin position="71"/>
        <end position="84"/>
    </location>
</feature>
<dbReference type="Proteomes" id="UP000275846">
    <property type="component" value="Unassembled WGS sequence"/>
</dbReference>
<sequence length="135" mass="14931">MAANYGPSPVLNHRYLELLFCVRVCLFVTLVHSDFCLYKDNRGINVVMHGAISHRLFAGLWPAKGSGYARQSEERPTGMEDRTSRSGAVSVQGGHCCSQRDPIRWTRSAVGGGHRRPKAEKHDAGDIVEQLPCLP</sequence>
<feature type="region of interest" description="Disordered" evidence="1">
    <location>
        <begin position="107"/>
        <end position="126"/>
    </location>
</feature>